<evidence type="ECO:0008006" key="4">
    <source>
        <dbReference type="Google" id="ProtNLM"/>
    </source>
</evidence>
<gene>
    <name evidence="2" type="ORF">ACFO26_10155</name>
</gene>
<sequence>MLLHKLQSAKFIIADREGDFYIDTSTFEIYMKPHSKSNATKGNNNIFFFFIAFTGIVSLIQYFFKNINATIETFLLIGIGLITVLSCFLWIYFAERSWIKRKTENQTYNRIIYKKFVNHISRKVKNGYTIFTLTVYLSAISTGIFFYLSLNNPQTITISFYIISTMVWASTLYRFFKYNQLYYIIRKIQEENK</sequence>
<feature type="transmembrane region" description="Helical" evidence="1">
    <location>
        <begin position="128"/>
        <end position="150"/>
    </location>
</feature>
<keyword evidence="1" id="KW-1133">Transmembrane helix</keyword>
<comment type="caution">
    <text evidence="2">The sequence shown here is derived from an EMBL/GenBank/DDBJ whole genome shotgun (WGS) entry which is preliminary data.</text>
</comment>
<organism evidence="2 3">
    <name type="scientific">Lactococcus nasutitermitis</name>
    <dbReference type="NCBI Taxonomy" id="1652957"/>
    <lineage>
        <taxon>Bacteria</taxon>
        <taxon>Bacillati</taxon>
        <taxon>Bacillota</taxon>
        <taxon>Bacilli</taxon>
        <taxon>Lactobacillales</taxon>
        <taxon>Streptococcaceae</taxon>
        <taxon>Lactococcus</taxon>
    </lineage>
</organism>
<evidence type="ECO:0000256" key="1">
    <source>
        <dbReference type="SAM" id="Phobius"/>
    </source>
</evidence>
<feature type="transmembrane region" description="Helical" evidence="1">
    <location>
        <begin position="46"/>
        <end position="64"/>
    </location>
</feature>
<keyword evidence="3" id="KW-1185">Reference proteome</keyword>
<dbReference type="Proteomes" id="UP001595987">
    <property type="component" value="Unassembled WGS sequence"/>
</dbReference>
<feature type="transmembrane region" description="Helical" evidence="1">
    <location>
        <begin position="70"/>
        <end position="93"/>
    </location>
</feature>
<accession>A0ABV9JEY0</accession>
<dbReference type="EMBL" id="JBHSGD010000010">
    <property type="protein sequence ID" value="MFC4653267.1"/>
    <property type="molecule type" value="Genomic_DNA"/>
</dbReference>
<reference evidence="3" key="1">
    <citation type="journal article" date="2019" name="Int. J. Syst. Evol. Microbiol.">
        <title>The Global Catalogue of Microorganisms (GCM) 10K type strain sequencing project: providing services to taxonomists for standard genome sequencing and annotation.</title>
        <authorList>
            <consortium name="The Broad Institute Genomics Platform"/>
            <consortium name="The Broad Institute Genome Sequencing Center for Infectious Disease"/>
            <person name="Wu L."/>
            <person name="Ma J."/>
        </authorList>
    </citation>
    <scope>NUCLEOTIDE SEQUENCE [LARGE SCALE GENOMIC DNA]</scope>
    <source>
        <strain evidence="3">CCUG 63287</strain>
    </source>
</reference>
<name>A0ABV9JEY0_9LACT</name>
<dbReference type="RefSeq" id="WP_213536448.1">
    <property type="nucleotide sequence ID" value="NZ_BOVQ01000007.1"/>
</dbReference>
<keyword evidence="1" id="KW-0812">Transmembrane</keyword>
<evidence type="ECO:0000313" key="2">
    <source>
        <dbReference type="EMBL" id="MFC4653267.1"/>
    </source>
</evidence>
<evidence type="ECO:0000313" key="3">
    <source>
        <dbReference type="Proteomes" id="UP001595987"/>
    </source>
</evidence>
<keyword evidence="1" id="KW-0472">Membrane</keyword>
<proteinExistence type="predicted"/>
<protein>
    <recommendedName>
        <fullName evidence="4">Tandem five-TM protein</fullName>
    </recommendedName>
</protein>
<feature type="transmembrane region" description="Helical" evidence="1">
    <location>
        <begin position="156"/>
        <end position="176"/>
    </location>
</feature>